<proteinExistence type="predicted"/>
<reference evidence="3" key="1">
    <citation type="submission" date="2019-01" db="EMBL/GenBank/DDBJ databases">
        <title>Genomic analysis of Salicibibacter sp. NKC3-5.</title>
        <authorList>
            <person name="Oh Y.J."/>
        </authorList>
    </citation>
    <scope>NUCLEOTIDE SEQUENCE [LARGE SCALE GENOMIC DNA]</scope>
    <source>
        <strain evidence="3">NKC3-5</strain>
    </source>
</reference>
<dbReference type="InterPro" id="IPR003607">
    <property type="entry name" value="HD/PDEase_dom"/>
</dbReference>
<dbReference type="Pfam" id="PF01966">
    <property type="entry name" value="HD"/>
    <property type="match status" value="1"/>
</dbReference>
<accession>A0A514LGM9</accession>
<dbReference type="RefSeq" id="WP_142088661.1">
    <property type="nucleotide sequence ID" value="NZ_CP035485.1"/>
</dbReference>
<evidence type="ECO:0000313" key="2">
    <source>
        <dbReference type="EMBL" id="QDI91007.1"/>
    </source>
</evidence>
<dbReference type="SMART" id="SM00471">
    <property type="entry name" value="HDc"/>
    <property type="match status" value="1"/>
</dbReference>
<dbReference type="AlphaFoldDB" id="A0A514LGM9"/>
<sequence>MQNVTLTQVYKHPIAKKYVARAGLDHAINTAFSAFDIAIRENVDTDLATKAAFLHDMGHYQWYTEGEWDFHSYKENDIHAIKGAERAHKLLIRLGEDRKAAKEIALAILLHTDSYLPEGQLHLDPLQQVVACADEANEEPNGMHHYREITEETALLRLQSLDRLVAGSKVKKKTS</sequence>
<dbReference type="PROSITE" id="PS51831">
    <property type="entry name" value="HD"/>
    <property type="match status" value="1"/>
</dbReference>
<gene>
    <name evidence="2" type="ORF">EPH95_07280</name>
</gene>
<dbReference type="KEGG" id="sale:EPH95_07280"/>
<protein>
    <submittedName>
        <fullName evidence="2">HD domain-containing protein</fullName>
    </submittedName>
</protein>
<organism evidence="2 3">
    <name type="scientific">Salicibibacter halophilus</name>
    <dbReference type="NCBI Taxonomy" id="2502791"/>
    <lineage>
        <taxon>Bacteria</taxon>
        <taxon>Bacillati</taxon>
        <taxon>Bacillota</taxon>
        <taxon>Bacilli</taxon>
        <taxon>Bacillales</taxon>
        <taxon>Bacillaceae</taxon>
        <taxon>Salicibibacter</taxon>
    </lineage>
</organism>
<dbReference type="Proteomes" id="UP000319756">
    <property type="component" value="Chromosome"/>
</dbReference>
<evidence type="ECO:0000313" key="3">
    <source>
        <dbReference type="Proteomes" id="UP000319756"/>
    </source>
</evidence>
<feature type="domain" description="HD" evidence="1">
    <location>
        <begin position="23"/>
        <end position="139"/>
    </location>
</feature>
<dbReference type="EMBL" id="CP035485">
    <property type="protein sequence ID" value="QDI91007.1"/>
    <property type="molecule type" value="Genomic_DNA"/>
</dbReference>
<dbReference type="SUPFAM" id="SSF109604">
    <property type="entry name" value="HD-domain/PDEase-like"/>
    <property type="match status" value="1"/>
</dbReference>
<keyword evidence="3" id="KW-1185">Reference proteome</keyword>
<dbReference type="InterPro" id="IPR006674">
    <property type="entry name" value="HD_domain"/>
</dbReference>
<dbReference type="OrthoDB" id="2352233at2"/>
<dbReference type="Gene3D" id="1.10.3210.10">
    <property type="entry name" value="Hypothetical protein af1432"/>
    <property type="match status" value="1"/>
</dbReference>
<name>A0A514LGM9_9BACI</name>
<evidence type="ECO:0000259" key="1">
    <source>
        <dbReference type="PROSITE" id="PS51831"/>
    </source>
</evidence>
<dbReference type="CDD" id="cd00077">
    <property type="entry name" value="HDc"/>
    <property type="match status" value="1"/>
</dbReference>